<feature type="signal peptide" evidence="5">
    <location>
        <begin position="1"/>
        <end position="23"/>
    </location>
</feature>
<gene>
    <name evidence="6" type="ORF">PHYBOEH_011156</name>
</gene>
<dbReference type="InterPro" id="IPR031825">
    <property type="entry name" value="RXLR"/>
</dbReference>
<evidence type="ECO:0000256" key="2">
    <source>
        <dbReference type="ARBA" id="ARBA00010400"/>
    </source>
</evidence>
<organism evidence="6 7">
    <name type="scientific">Phytophthora boehmeriae</name>
    <dbReference type="NCBI Taxonomy" id="109152"/>
    <lineage>
        <taxon>Eukaryota</taxon>
        <taxon>Sar</taxon>
        <taxon>Stramenopiles</taxon>
        <taxon>Oomycota</taxon>
        <taxon>Peronosporomycetes</taxon>
        <taxon>Peronosporales</taxon>
        <taxon>Peronosporaceae</taxon>
        <taxon>Phytophthora</taxon>
    </lineage>
</organism>
<accession>A0A8T1VM19</accession>
<comment type="function">
    <text evidence="5">Effector that suppresses plant defense responses during pathogen infection.</text>
</comment>
<comment type="caution">
    <text evidence="6">The sequence shown here is derived from an EMBL/GenBank/DDBJ whole genome shotgun (WGS) entry which is preliminary data.</text>
</comment>
<dbReference type="Pfam" id="PF16810">
    <property type="entry name" value="RXLR"/>
    <property type="match status" value="1"/>
</dbReference>
<keyword evidence="7" id="KW-1185">Reference proteome</keyword>
<evidence type="ECO:0000256" key="4">
    <source>
        <dbReference type="ARBA" id="ARBA00022729"/>
    </source>
</evidence>
<keyword evidence="3 5" id="KW-0964">Secreted</keyword>
<sequence length="130" mass="14349">MRLTNLFVLSAATIVASCGGATAETDSTHIKLSTMTAPDTNALDANHFVMRFLRSDKNYYDDDNNNDNGEERAGGGELSRAIMRAMRKKGMTIDDYDKELGIATQMKGFETSLTGWEAFSRSPEFAKTCF</sequence>
<evidence type="ECO:0000256" key="3">
    <source>
        <dbReference type="ARBA" id="ARBA00022525"/>
    </source>
</evidence>
<dbReference type="PROSITE" id="PS51257">
    <property type="entry name" value="PROKAR_LIPOPROTEIN"/>
    <property type="match status" value="1"/>
</dbReference>
<comment type="domain">
    <text evidence="5">The RxLR-dEER motif acts to carry the protein into the host cell cytoplasm through binding to cell surface phosphatidylinositol-3-phosphate.</text>
</comment>
<dbReference type="EMBL" id="JAGDFL010000813">
    <property type="protein sequence ID" value="KAG7381170.1"/>
    <property type="molecule type" value="Genomic_DNA"/>
</dbReference>
<proteinExistence type="inferred from homology"/>
<evidence type="ECO:0000313" key="7">
    <source>
        <dbReference type="Proteomes" id="UP000693981"/>
    </source>
</evidence>
<comment type="similarity">
    <text evidence="2 5">Belongs to the RxLR effector family.</text>
</comment>
<feature type="chain" id="PRO_5044963719" description="RxLR effector protein" evidence="5">
    <location>
        <begin position="24"/>
        <end position="130"/>
    </location>
</feature>
<keyword evidence="4 5" id="KW-0732">Signal</keyword>
<reference evidence="6" key="1">
    <citation type="submission" date="2021-02" db="EMBL/GenBank/DDBJ databases">
        <authorList>
            <person name="Palmer J.M."/>
        </authorList>
    </citation>
    <scope>NUCLEOTIDE SEQUENCE</scope>
    <source>
        <strain evidence="6">SCRP23</strain>
    </source>
</reference>
<evidence type="ECO:0000313" key="6">
    <source>
        <dbReference type="EMBL" id="KAG7381170.1"/>
    </source>
</evidence>
<dbReference type="AlphaFoldDB" id="A0A8T1VM19"/>
<evidence type="ECO:0000256" key="5">
    <source>
        <dbReference type="RuleBase" id="RU367124"/>
    </source>
</evidence>
<comment type="subcellular location">
    <subcellularLocation>
        <location evidence="1 5">Secreted</location>
    </subcellularLocation>
</comment>
<evidence type="ECO:0000256" key="1">
    <source>
        <dbReference type="ARBA" id="ARBA00004613"/>
    </source>
</evidence>
<name>A0A8T1VM19_9STRA</name>
<protein>
    <recommendedName>
        <fullName evidence="5">RxLR effector protein</fullName>
    </recommendedName>
</protein>
<dbReference type="Proteomes" id="UP000693981">
    <property type="component" value="Unassembled WGS sequence"/>
</dbReference>